<evidence type="ECO:0000313" key="1">
    <source>
        <dbReference type="EMBL" id="KLN60451.1"/>
    </source>
</evidence>
<dbReference type="GO" id="GO:0016740">
    <property type="term" value="F:transferase activity"/>
    <property type="evidence" value="ECO:0007669"/>
    <property type="project" value="UniProtKB-KW"/>
</dbReference>
<organism evidence="1 2">
    <name type="scientific">Kiloniella spongiae</name>
    <dbReference type="NCBI Taxonomy" id="1489064"/>
    <lineage>
        <taxon>Bacteria</taxon>
        <taxon>Pseudomonadati</taxon>
        <taxon>Pseudomonadota</taxon>
        <taxon>Alphaproteobacteria</taxon>
        <taxon>Rhodospirillales</taxon>
        <taxon>Kiloniellaceae</taxon>
        <taxon>Kiloniella</taxon>
    </lineage>
</organism>
<dbReference type="PATRIC" id="fig|1489064.4.peg.3728"/>
<dbReference type="PANTHER" id="PTHR28055:SF1">
    <property type="entry name" value="ALTERED INHERITANCE OF MITOCHONDRIA PROTEIN 41, MITOCHONDRIAL"/>
    <property type="match status" value="1"/>
</dbReference>
<dbReference type="Proteomes" id="UP000035444">
    <property type="component" value="Unassembled WGS sequence"/>
</dbReference>
<dbReference type="InterPro" id="IPR042184">
    <property type="entry name" value="YqeY/Aim41_N"/>
</dbReference>
<dbReference type="SUPFAM" id="SSF89095">
    <property type="entry name" value="GatB/YqeY motif"/>
    <property type="match status" value="1"/>
</dbReference>
<dbReference type="Pfam" id="PF09424">
    <property type="entry name" value="YqeY"/>
    <property type="match status" value="1"/>
</dbReference>
<sequence>MLRNSLNDALKEAMRNKDKQAISTLRLILAALKDRDIAARGEGSDPIGEEAVLEMLQKMIRQRRDSIEMYEKAGRTELAEREQSEIEIIEKFLPKQMSSEEIEKIVEDLIAELGADSIKDMGKVMGALKGKYAGTMDFGKASGVVKAKLV</sequence>
<dbReference type="Gene3D" id="1.10.1510.10">
    <property type="entry name" value="Uncharacterised protein YqeY/AIM41 PF09424, N-terminal domain"/>
    <property type="match status" value="1"/>
</dbReference>
<proteinExistence type="predicted"/>
<dbReference type="InterPro" id="IPR023168">
    <property type="entry name" value="GatB_Yqey_C_2"/>
</dbReference>
<accession>A0A0H2ME38</accession>
<name>A0A0H2ME38_9PROT</name>
<dbReference type="Gene3D" id="1.10.10.410">
    <property type="match status" value="1"/>
</dbReference>
<dbReference type="EMBL" id="LAQL01000007">
    <property type="protein sequence ID" value="KLN60451.1"/>
    <property type="molecule type" value="Genomic_DNA"/>
</dbReference>
<dbReference type="OrthoDB" id="9788127at2"/>
<keyword evidence="1" id="KW-0808">Transferase</keyword>
<dbReference type="AlphaFoldDB" id="A0A0H2ME38"/>
<protein>
    <submittedName>
        <fullName evidence="1">Glutamyl-tRNA amidotransferase</fullName>
    </submittedName>
</protein>
<dbReference type="STRING" id="1489064.WH96_12035"/>
<dbReference type="InterPro" id="IPR019004">
    <property type="entry name" value="YqeY/Aim41"/>
</dbReference>
<gene>
    <name evidence="1" type="ORF">WH96_12035</name>
</gene>
<reference evidence="1 2" key="1">
    <citation type="submission" date="2015-03" db="EMBL/GenBank/DDBJ databases">
        <title>Genome Sequence of Kiloniella spongiae MEBiC09566, isolated from a marine sponge.</title>
        <authorList>
            <person name="Shao Z."/>
            <person name="Wang L."/>
            <person name="Li X."/>
        </authorList>
    </citation>
    <scope>NUCLEOTIDE SEQUENCE [LARGE SCALE GENOMIC DNA]</scope>
    <source>
        <strain evidence="1 2">MEBiC09566</strain>
    </source>
</reference>
<dbReference type="RefSeq" id="WP_047764416.1">
    <property type="nucleotide sequence ID" value="NZ_LAQL01000007.1"/>
</dbReference>
<dbReference type="GO" id="GO:0016884">
    <property type="term" value="F:carbon-nitrogen ligase activity, with glutamine as amido-N-donor"/>
    <property type="evidence" value="ECO:0007669"/>
    <property type="project" value="InterPro"/>
</dbReference>
<dbReference type="InterPro" id="IPR003789">
    <property type="entry name" value="Asn/Gln_tRNA_amidoTrase-B-like"/>
</dbReference>
<comment type="caution">
    <text evidence="1">The sequence shown here is derived from an EMBL/GenBank/DDBJ whole genome shotgun (WGS) entry which is preliminary data.</text>
</comment>
<keyword evidence="2" id="KW-1185">Reference proteome</keyword>
<dbReference type="PANTHER" id="PTHR28055">
    <property type="entry name" value="ALTERED INHERITANCE OF MITOCHONDRIA PROTEIN 41, MITOCHONDRIAL"/>
    <property type="match status" value="1"/>
</dbReference>
<evidence type="ECO:0000313" key="2">
    <source>
        <dbReference type="Proteomes" id="UP000035444"/>
    </source>
</evidence>